<evidence type="ECO:0000256" key="1">
    <source>
        <dbReference type="ARBA" id="ARBA00006295"/>
    </source>
</evidence>
<dbReference type="RefSeq" id="WP_010420294.1">
    <property type="nucleotide sequence ID" value="NZ_MCRM02000015.1"/>
</dbReference>
<dbReference type="InterPro" id="IPR042075">
    <property type="entry name" value="KorB_DNA-db"/>
</dbReference>
<reference evidence="4" key="1">
    <citation type="submission" date="2018-01" db="EMBL/GenBank/DDBJ databases">
        <title>Genomic characterization of Leptospira inadai serogroup Lyme isolated from captured rat in Brazil and comparative analysis with human reference strain.</title>
        <authorList>
            <person name="Moreno L.Z."/>
            <person name="Loureiro A.P."/>
            <person name="Miraglia F."/>
            <person name="Kremer F.S."/>
            <person name="Eslabao M.R."/>
            <person name="Dellagostin O.A."/>
            <person name="Lilenbaum W."/>
            <person name="Moreno A.M."/>
        </authorList>
    </citation>
    <scope>NUCLEOTIDE SEQUENCE [LARGE SCALE GENOMIC DNA]</scope>
    <source>
        <strain evidence="4">M34/99</strain>
    </source>
</reference>
<dbReference type="Gene3D" id="3.90.1530.30">
    <property type="match status" value="1"/>
</dbReference>
<accession>A0ABX4YGC3</accession>
<dbReference type="InterPro" id="IPR036086">
    <property type="entry name" value="ParB/Sulfiredoxin_sf"/>
</dbReference>
<dbReference type="SUPFAM" id="SSF110849">
    <property type="entry name" value="ParB/Sulfiredoxin"/>
    <property type="match status" value="1"/>
</dbReference>
<evidence type="ECO:0000313" key="5">
    <source>
        <dbReference type="Proteomes" id="UP000094669"/>
    </source>
</evidence>
<comment type="caution">
    <text evidence="4">The sequence shown here is derived from an EMBL/GenBank/DDBJ whole genome shotgun (WGS) entry which is preliminary data.</text>
</comment>
<dbReference type="Pfam" id="PF02195">
    <property type="entry name" value="ParB_N"/>
    <property type="match status" value="1"/>
</dbReference>
<dbReference type="EMBL" id="MCRM02000015">
    <property type="protein sequence ID" value="PNV74300.1"/>
    <property type="molecule type" value="Genomic_DNA"/>
</dbReference>
<evidence type="ECO:0000256" key="2">
    <source>
        <dbReference type="SAM" id="Coils"/>
    </source>
</evidence>
<dbReference type="PANTHER" id="PTHR33375">
    <property type="entry name" value="CHROMOSOME-PARTITIONING PROTEIN PARB-RELATED"/>
    <property type="match status" value="1"/>
</dbReference>
<protein>
    <submittedName>
        <fullName evidence="4">Chromosome partitioning protein ParB</fullName>
    </submittedName>
</protein>
<dbReference type="InterPro" id="IPR050336">
    <property type="entry name" value="Chromosome_partition/occlusion"/>
</dbReference>
<feature type="domain" description="ParB-like N-terminal" evidence="3">
    <location>
        <begin position="46"/>
        <end position="137"/>
    </location>
</feature>
<evidence type="ECO:0000313" key="4">
    <source>
        <dbReference type="EMBL" id="PNV74300.1"/>
    </source>
</evidence>
<dbReference type="SMART" id="SM00470">
    <property type="entry name" value="ParB"/>
    <property type="match status" value="1"/>
</dbReference>
<keyword evidence="2" id="KW-0175">Coiled coil</keyword>
<dbReference type="Proteomes" id="UP000094669">
    <property type="component" value="Unassembled WGS sequence"/>
</dbReference>
<feature type="coiled-coil region" evidence="2">
    <location>
        <begin position="242"/>
        <end position="276"/>
    </location>
</feature>
<organism evidence="4 5">
    <name type="scientific">Leptospira inadai serovar Lyme</name>
    <dbReference type="NCBI Taxonomy" id="293084"/>
    <lineage>
        <taxon>Bacteria</taxon>
        <taxon>Pseudomonadati</taxon>
        <taxon>Spirochaetota</taxon>
        <taxon>Spirochaetia</taxon>
        <taxon>Leptospirales</taxon>
        <taxon>Leptospiraceae</taxon>
        <taxon>Leptospira</taxon>
    </lineage>
</organism>
<dbReference type="InterPro" id="IPR003115">
    <property type="entry name" value="ParB_N"/>
</dbReference>
<dbReference type="Gene3D" id="1.10.10.730">
    <property type="entry name" value="KorB DNA-binding domain"/>
    <property type="match status" value="1"/>
</dbReference>
<dbReference type="PANTHER" id="PTHR33375:SF1">
    <property type="entry name" value="CHROMOSOME-PARTITIONING PROTEIN PARB-RELATED"/>
    <property type="match status" value="1"/>
</dbReference>
<name>A0ABX4YGC3_9LEPT</name>
<sequence length="278" mass="31490">MSSVLDFFPMKTEIDPSHLIKRAADQSTGRTNQFLNVSSENIEEVVSIPINLISSKNNPRKKFDKISIKELALSIESTGLIQPIVVRRVGKTYELIAGERRMLAYQYLKKTSIPAIIKTVDTLDPSKTEQAKLIENLQRENLTKDELSEAVYNLVSSGLKQTSLAEILGKSKQWISQKVQHAELFLAYEEARNLDSTTAARIKSQNPKKWPSLIKEALSGENARIRITKKTKTNKITSKLSLKQLEKRRDRVTIEIQNLQTELNDLNSQIKVLKSDSN</sequence>
<keyword evidence="5" id="KW-1185">Reference proteome</keyword>
<evidence type="ECO:0000259" key="3">
    <source>
        <dbReference type="SMART" id="SM00470"/>
    </source>
</evidence>
<comment type="similarity">
    <text evidence="1">Belongs to the ParB family.</text>
</comment>
<proteinExistence type="inferred from homology"/>
<gene>
    <name evidence="4" type="ORF">BES34_014030</name>
</gene>
<dbReference type="InterPro" id="IPR004437">
    <property type="entry name" value="ParB/RepB/Spo0J"/>
</dbReference>
<dbReference type="NCBIfam" id="TIGR00180">
    <property type="entry name" value="parB_part"/>
    <property type="match status" value="1"/>
</dbReference>